<dbReference type="InterPro" id="IPR036691">
    <property type="entry name" value="Endo/exonu/phosph_ase_sf"/>
</dbReference>
<dbReference type="InterPro" id="IPR000477">
    <property type="entry name" value="RT_dom"/>
</dbReference>
<evidence type="ECO:0000259" key="1">
    <source>
        <dbReference type="PROSITE" id="PS50878"/>
    </source>
</evidence>
<evidence type="ECO:0000313" key="2">
    <source>
        <dbReference type="EMBL" id="KAG5667525.1"/>
    </source>
</evidence>
<dbReference type="PROSITE" id="PS50878">
    <property type="entry name" value="RT_POL"/>
    <property type="match status" value="1"/>
</dbReference>
<name>A0A9J6BCR9_POLVA</name>
<dbReference type="GO" id="GO:0003824">
    <property type="term" value="F:catalytic activity"/>
    <property type="evidence" value="ECO:0007669"/>
    <property type="project" value="InterPro"/>
</dbReference>
<dbReference type="AlphaFoldDB" id="A0A9J6BCR9"/>
<dbReference type="SUPFAM" id="SSF56219">
    <property type="entry name" value="DNase I-like"/>
    <property type="match status" value="1"/>
</dbReference>
<dbReference type="SUPFAM" id="SSF56672">
    <property type="entry name" value="DNA/RNA polymerases"/>
    <property type="match status" value="1"/>
</dbReference>
<sequence length="999" mass="115326">MSILSTNVKIENYEKIEYNDIINEISDEFDFKLVSWNVRSIQKLSTFNKFKLYINRLMSKQDKSDGRSLARSNGSINVIDCIALTETWLNENDNLNTYTLKNYQNFHLKRKNCKRGGGISFYVHKKWNFHILESKITDYVEYLLVQLQCYSNHHKLLIVYRPPSGNHNSFIEWIDNITQVYTDLIIVGDININISENRNSLLYLDSLNSNGYDVINNFVTRNESRTIIDHIIISNSSFGKNCRFLKIFTMKRNFFSDHNMIVLVAKSSNIPRWTRTTITKLNFKNALDLIFNSAQICSNFENETQEVVSYELQQMIDMIKYCIDVSKESITLKHKDDAIVPPWFDYNYVKISSRIDNIQVKIDKLKKQNRPFSLLLKKRDELNCKLTIIDQNKGRAHYMNKLQNGKASVWGVINEITGRLDNKSNISLKTSKNLIIDDPQYVAIEFGKYFNDLTGKETLSDIKPVFIGPTNISTMFLTPVTEIEVCIEMNNLAVNKATGFDGIPPKIWKELCFSHAHTLTKFINYFLSNGMFPDCMKIAKVLPIYKSGDRSNVANYRGISILSSLSKIFEKILCKRINNFINHSKYHDKSQFGFRKGKGTSDAVAKLVSYVSNELDDNRYVISIFIDVKKAFDTVLHEILLFKLEKMGLRGVALEIISDYLKNRKQLIMLNGFSSDTYPVVQGVPQGSILGPLLFNLMISDMQNLKLKSNLVLYADDLSLTCSHSDMKMLEQTVRNDFAILKNYYQQNGFEINESKTKLMFYRNDSMQDDIKQLTEDLGIETVQHFKYLGVIIDKQLKFNFLIDDIAQKLSSSVRALNIIRYYSPTQCRLAFYNAFINSHLMFSAFLLTRVPKVGLKRLQFLQNKSLKICYSLPPLFSTVDLFEKYANNILPIAGMIYLNVLSLVHKCLIDSENDDFEKITSGRRAGSIKVLKFRHTVKETDILITGARYYNFLPASIKRICCLSVFRKKVTKLLLISRNSLINDTSLKGLQLKLVNEF</sequence>
<reference evidence="2" key="1">
    <citation type="submission" date="2021-03" db="EMBL/GenBank/DDBJ databases">
        <title>Chromosome level genome of the anhydrobiotic midge Polypedilum vanderplanki.</title>
        <authorList>
            <person name="Yoshida Y."/>
            <person name="Kikawada T."/>
            <person name="Gusev O."/>
        </authorList>
    </citation>
    <scope>NUCLEOTIDE SEQUENCE</scope>
    <source>
        <strain evidence="2">NIAS01</strain>
        <tissue evidence="2">Whole body or cell culture</tissue>
    </source>
</reference>
<dbReference type="InterPro" id="IPR043502">
    <property type="entry name" value="DNA/RNA_pol_sf"/>
</dbReference>
<organism evidence="2 3">
    <name type="scientific">Polypedilum vanderplanki</name>
    <name type="common">Sleeping chironomid midge</name>
    <dbReference type="NCBI Taxonomy" id="319348"/>
    <lineage>
        <taxon>Eukaryota</taxon>
        <taxon>Metazoa</taxon>
        <taxon>Ecdysozoa</taxon>
        <taxon>Arthropoda</taxon>
        <taxon>Hexapoda</taxon>
        <taxon>Insecta</taxon>
        <taxon>Pterygota</taxon>
        <taxon>Neoptera</taxon>
        <taxon>Endopterygota</taxon>
        <taxon>Diptera</taxon>
        <taxon>Nematocera</taxon>
        <taxon>Chironomoidea</taxon>
        <taxon>Chironomidae</taxon>
        <taxon>Chironominae</taxon>
        <taxon>Polypedilum</taxon>
        <taxon>Polypedilum</taxon>
    </lineage>
</organism>
<dbReference type="Gene3D" id="3.60.10.10">
    <property type="entry name" value="Endonuclease/exonuclease/phosphatase"/>
    <property type="match status" value="1"/>
</dbReference>
<keyword evidence="3" id="KW-1185">Reference proteome</keyword>
<dbReference type="GO" id="GO:0071897">
    <property type="term" value="P:DNA biosynthetic process"/>
    <property type="evidence" value="ECO:0007669"/>
    <property type="project" value="UniProtKB-ARBA"/>
</dbReference>
<dbReference type="Pfam" id="PF00078">
    <property type="entry name" value="RVT_1"/>
    <property type="match status" value="1"/>
</dbReference>
<gene>
    <name evidence="2" type="ORF">PVAND_015504</name>
</gene>
<protein>
    <recommendedName>
        <fullName evidence="1">Reverse transcriptase domain-containing protein</fullName>
    </recommendedName>
</protein>
<dbReference type="CDD" id="cd01650">
    <property type="entry name" value="RT_nLTR_like"/>
    <property type="match status" value="1"/>
</dbReference>
<dbReference type="PANTHER" id="PTHR19446">
    <property type="entry name" value="REVERSE TRANSCRIPTASES"/>
    <property type="match status" value="1"/>
</dbReference>
<comment type="caution">
    <text evidence="2">The sequence shown here is derived from an EMBL/GenBank/DDBJ whole genome shotgun (WGS) entry which is preliminary data.</text>
</comment>
<accession>A0A9J6BCR9</accession>
<dbReference type="EMBL" id="JADBJN010000004">
    <property type="protein sequence ID" value="KAG5667525.1"/>
    <property type="molecule type" value="Genomic_DNA"/>
</dbReference>
<feature type="domain" description="Reverse transcriptase" evidence="1">
    <location>
        <begin position="525"/>
        <end position="793"/>
    </location>
</feature>
<dbReference type="Proteomes" id="UP001107558">
    <property type="component" value="Chromosome 4"/>
</dbReference>
<proteinExistence type="predicted"/>
<evidence type="ECO:0000313" key="3">
    <source>
        <dbReference type="Proteomes" id="UP001107558"/>
    </source>
</evidence>
<dbReference type="OrthoDB" id="7867682at2759"/>